<feature type="transmembrane region" description="Helical" evidence="1">
    <location>
        <begin position="87"/>
        <end position="116"/>
    </location>
</feature>
<sequence length="210" mass="24329">MDKFILFLKSLMLQSLFSKDDMQRHGFKCLTNGSFDEHINTNPFFATVIAGIIKNNPQSAQKVRFIAPISAMLGDDLFWNLLKPVTLYSSLILFLLFKNWLIIIPLIFYNIIIFLLRYKGFDYGASKADRIKLLYCEWYFKKVQKPLHRAKVFLFGILSVFLVLMLINYLQKHILYGIILGLILTLSIALKSRAFLLIGVILMLLNLARL</sequence>
<reference evidence="2 3" key="1">
    <citation type="journal article" date="2018" name="Nat. Biotechnol.">
        <title>A standardized bacterial taxonomy based on genome phylogeny substantially revises the tree of life.</title>
        <authorList>
            <person name="Parks D.H."/>
            <person name="Chuvochina M."/>
            <person name="Waite D.W."/>
            <person name="Rinke C."/>
            <person name="Skarshewski A."/>
            <person name="Chaumeil P.A."/>
            <person name="Hugenholtz P."/>
        </authorList>
    </citation>
    <scope>NUCLEOTIDE SEQUENCE [LARGE SCALE GENOMIC DNA]</scope>
    <source>
        <strain evidence="2">UBA9956</strain>
    </source>
</reference>
<dbReference type="Proteomes" id="UP000264062">
    <property type="component" value="Unassembled WGS sequence"/>
</dbReference>
<comment type="caution">
    <text evidence="2">The sequence shown here is derived from an EMBL/GenBank/DDBJ whole genome shotgun (WGS) entry which is preliminary data.</text>
</comment>
<accession>A0A350H857</accession>
<keyword evidence="1" id="KW-0472">Membrane</keyword>
<organism evidence="2 3">
    <name type="scientific">candidate division WOR-3 bacterium</name>
    <dbReference type="NCBI Taxonomy" id="2052148"/>
    <lineage>
        <taxon>Bacteria</taxon>
        <taxon>Bacteria division WOR-3</taxon>
    </lineage>
</organism>
<evidence type="ECO:0000313" key="2">
    <source>
        <dbReference type="EMBL" id="HAV91723.1"/>
    </source>
</evidence>
<feature type="transmembrane region" description="Helical" evidence="1">
    <location>
        <begin position="176"/>
        <end position="205"/>
    </location>
</feature>
<evidence type="ECO:0000313" key="3">
    <source>
        <dbReference type="Proteomes" id="UP000264062"/>
    </source>
</evidence>
<keyword evidence="1" id="KW-0812">Transmembrane</keyword>
<protein>
    <submittedName>
        <fullName evidence="2">Uncharacterized protein</fullName>
    </submittedName>
</protein>
<name>A0A350H857_UNCW3</name>
<keyword evidence="1" id="KW-1133">Transmembrane helix</keyword>
<feature type="transmembrane region" description="Helical" evidence="1">
    <location>
        <begin position="152"/>
        <end position="170"/>
    </location>
</feature>
<dbReference type="EMBL" id="DMZY01000028">
    <property type="protein sequence ID" value="HAV91723.1"/>
    <property type="molecule type" value="Genomic_DNA"/>
</dbReference>
<evidence type="ECO:0000256" key="1">
    <source>
        <dbReference type="SAM" id="Phobius"/>
    </source>
</evidence>
<proteinExistence type="predicted"/>
<gene>
    <name evidence="2" type="ORF">DCW38_00875</name>
</gene>
<dbReference type="AlphaFoldDB" id="A0A350H857"/>